<proteinExistence type="predicted"/>
<sequence length="12" mass="1312">MLEAGSEAKFKT</sequence>
<dbReference type="EMBL" id="GBXM01043371">
    <property type="protein sequence ID" value="JAH65206.1"/>
    <property type="molecule type" value="Transcribed_RNA"/>
</dbReference>
<protein>
    <submittedName>
        <fullName evidence="1">Uncharacterized protein</fullName>
    </submittedName>
</protein>
<evidence type="ECO:0000313" key="1">
    <source>
        <dbReference type="EMBL" id="JAH65206.1"/>
    </source>
</evidence>
<organism evidence="1">
    <name type="scientific">Anguilla anguilla</name>
    <name type="common">European freshwater eel</name>
    <name type="synonym">Muraena anguilla</name>
    <dbReference type="NCBI Taxonomy" id="7936"/>
    <lineage>
        <taxon>Eukaryota</taxon>
        <taxon>Metazoa</taxon>
        <taxon>Chordata</taxon>
        <taxon>Craniata</taxon>
        <taxon>Vertebrata</taxon>
        <taxon>Euteleostomi</taxon>
        <taxon>Actinopterygii</taxon>
        <taxon>Neopterygii</taxon>
        <taxon>Teleostei</taxon>
        <taxon>Anguilliformes</taxon>
        <taxon>Anguillidae</taxon>
        <taxon>Anguilla</taxon>
    </lineage>
</organism>
<accession>A0A0E9UHI8</accession>
<reference evidence="1" key="2">
    <citation type="journal article" date="2015" name="Fish Shellfish Immunol.">
        <title>Early steps in the European eel (Anguilla anguilla)-Vibrio vulnificus interaction in the gills: Role of the RtxA13 toxin.</title>
        <authorList>
            <person name="Callol A."/>
            <person name="Pajuelo D."/>
            <person name="Ebbesson L."/>
            <person name="Teles M."/>
            <person name="MacKenzie S."/>
            <person name="Amaro C."/>
        </authorList>
    </citation>
    <scope>NUCLEOTIDE SEQUENCE</scope>
</reference>
<reference evidence="1" key="1">
    <citation type="submission" date="2014-11" db="EMBL/GenBank/DDBJ databases">
        <authorList>
            <person name="Amaro Gonzalez C."/>
        </authorList>
    </citation>
    <scope>NUCLEOTIDE SEQUENCE</scope>
</reference>
<name>A0A0E9UHI8_ANGAN</name>